<evidence type="ECO:0000256" key="6">
    <source>
        <dbReference type="ARBA" id="ARBA00023239"/>
    </source>
</evidence>
<dbReference type="GO" id="GO:0019631">
    <property type="term" value="P:quinate catabolic process"/>
    <property type="evidence" value="ECO:0007669"/>
    <property type="project" value="TreeGrafter"/>
</dbReference>
<feature type="binding site" evidence="7">
    <location>
        <begin position="121"/>
        <end position="122"/>
    </location>
    <ligand>
        <name>substrate</name>
    </ligand>
</feature>
<dbReference type="NCBIfam" id="NF003806">
    <property type="entry name" value="PRK05395.1-3"/>
    <property type="match status" value="1"/>
</dbReference>
<protein>
    <recommendedName>
        <fullName evidence="5 7">3-dehydroquinate dehydratase</fullName>
        <shortName evidence="7">3-dehydroquinase</shortName>
        <ecNumber evidence="5 7">4.2.1.10</ecNumber>
    </recommendedName>
    <alternativeName>
        <fullName evidence="7">Type II DHQase</fullName>
    </alternativeName>
</protein>
<keyword evidence="10" id="KW-1185">Reference proteome</keyword>
<dbReference type="GO" id="GO:0003855">
    <property type="term" value="F:3-dehydroquinate dehydratase activity"/>
    <property type="evidence" value="ECO:0007669"/>
    <property type="project" value="UniProtKB-UniRule"/>
</dbReference>
<dbReference type="PANTHER" id="PTHR21272">
    <property type="entry name" value="CATABOLIC 3-DEHYDROQUINASE"/>
    <property type="match status" value="1"/>
</dbReference>
<dbReference type="GO" id="GO:0009423">
    <property type="term" value="P:chorismate biosynthetic process"/>
    <property type="evidence" value="ECO:0007669"/>
    <property type="project" value="UniProtKB-UniRule"/>
</dbReference>
<name>A0A4Q1HL61_9BURK</name>
<dbReference type="UniPathway" id="UPA00053">
    <property type="reaction ID" value="UER00086"/>
</dbReference>
<keyword evidence="6 7" id="KW-0456">Lyase</keyword>
<dbReference type="PIRSF" id="PIRSF001399">
    <property type="entry name" value="DHquinase_II"/>
    <property type="match status" value="1"/>
</dbReference>
<gene>
    <name evidence="7" type="primary">aroQ</name>
    <name evidence="9" type="ORF">C7R54_11950</name>
</gene>
<comment type="caution">
    <text evidence="7">Lacks conserved residue(s) required for the propagation of feature annotation.</text>
</comment>
<evidence type="ECO:0000256" key="3">
    <source>
        <dbReference type="ARBA" id="ARBA00011037"/>
    </source>
</evidence>
<dbReference type="RefSeq" id="WP_129150664.1">
    <property type="nucleotide sequence ID" value="NZ_JBHSDO010000014.1"/>
</dbReference>
<accession>A0A4Q1HL61</accession>
<reference evidence="9 10" key="1">
    <citation type="journal article" date="2017" name="Int. J. Syst. Evol. Microbiol.">
        <title>Achromobacter aloeverae sp. nov., isolated from the root of Aloe vera (L.) Burm.f.</title>
        <authorList>
            <person name="Kuncharoen N."/>
            <person name="Muramatsu Y."/>
            <person name="Shibata C."/>
            <person name="Kamakura Y."/>
            <person name="Nakagawa Y."/>
            <person name="Tanasupawat S."/>
        </authorList>
    </citation>
    <scope>NUCLEOTIDE SEQUENCE [LARGE SCALE GENOMIC DNA]</scope>
    <source>
        <strain evidence="9 10">AVA-1</strain>
    </source>
</reference>
<organism evidence="9 10">
    <name type="scientific">Achromobacter aloeverae</name>
    <dbReference type="NCBI Taxonomy" id="1750518"/>
    <lineage>
        <taxon>Bacteria</taxon>
        <taxon>Pseudomonadati</taxon>
        <taxon>Pseudomonadota</taxon>
        <taxon>Betaproteobacteria</taxon>
        <taxon>Burkholderiales</taxon>
        <taxon>Alcaligenaceae</taxon>
        <taxon>Achromobacter</taxon>
    </lineage>
</organism>
<dbReference type="CDD" id="cd00466">
    <property type="entry name" value="DHQase_II"/>
    <property type="match status" value="1"/>
</dbReference>
<dbReference type="NCBIfam" id="NF003807">
    <property type="entry name" value="PRK05395.1-4"/>
    <property type="match status" value="1"/>
</dbReference>
<feature type="binding site" evidence="7">
    <location>
        <position position="107"/>
    </location>
    <ligand>
        <name>substrate</name>
    </ligand>
</feature>
<keyword evidence="7" id="KW-0028">Amino-acid biosynthesis</keyword>
<comment type="caution">
    <text evidence="9">The sequence shown here is derived from an EMBL/GenBank/DDBJ whole genome shotgun (WGS) entry which is preliminary data.</text>
</comment>
<dbReference type="GO" id="GO:0009073">
    <property type="term" value="P:aromatic amino acid family biosynthetic process"/>
    <property type="evidence" value="ECO:0007669"/>
    <property type="project" value="UniProtKB-KW"/>
</dbReference>
<evidence type="ECO:0000256" key="1">
    <source>
        <dbReference type="ARBA" id="ARBA00001864"/>
    </source>
</evidence>
<dbReference type="InterPro" id="IPR036441">
    <property type="entry name" value="DHquinase_II_sf"/>
</dbReference>
<dbReference type="AlphaFoldDB" id="A0A4Q1HL61"/>
<dbReference type="EC" id="4.2.1.10" evidence="5 7"/>
<keyword evidence="7" id="KW-0057">Aromatic amino acid biosynthesis</keyword>
<dbReference type="NCBIfam" id="NF003805">
    <property type="entry name" value="PRK05395.1-2"/>
    <property type="match status" value="1"/>
</dbReference>
<comment type="catalytic activity">
    <reaction evidence="1 7">
        <text>3-dehydroquinate = 3-dehydroshikimate + H2O</text>
        <dbReference type="Rhea" id="RHEA:21096"/>
        <dbReference type="ChEBI" id="CHEBI:15377"/>
        <dbReference type="ChEBI" id="CHEBI:16630"/>
        <dbReference type="ChEBI" id="CHEBI:32364"/>
        <dbReference type="EC" id="4.2.1.10"/>
    </reaction>
</comment>
<sequence>MNSSSEQHAPGDAAHVAAGTDPTVWFLNGPNANLYGLDANKTYGSESFPMLQARCEKKAAALALKLNFVQSNHEGQLVDWIQQARGDAAGVIINAAGLTYSSVPILDALLAFPGRIIEVHMSNIWRRESFRHHSYISKAADGVIAGLGAEGYELAIEAMARLIRRAA</sequence>
<dbReference type="InterPro" id="IPR001874">
    <property type="entry name" value="DHquinase_II"/>
</dbReference>
<dbReference type="Gene3D" id="3.40.50.9100">
    <property type="entry name" value="Dehydroquinase, class II"/>
    <property type="match status" value="1"/>
</dbReference>
<dbReference type="HAMAP" id="MF_00169">
    <property type="entry name" value="AroQ"/>
    <property type="match status" value="1"/>
</dbReference>
<comment type="similarity">
    <text evidence="3 7">Belongs to the type-II 3-dehydroquinase family.</text>
</comment>
<evidence type="ECO:0000256" key="8">
    <source>
        <dbReference type="PIRSR" id="PIRSR001399-1"/>
    </source>
</evidence>
<comment type="pathway">
    <text evidence="2 7">Metabolic intermediate biosynthesis; chorismate biosynthesis; chorismate from D-erythrose 4-phosphate and phosphoenolpyruvate: step 3/7.</text>
</comment>
<dbReference type="GO" id="GO:0008652">
    <property type="term" value="P:amino acid biosynthetic process"/>
    <property type="evidence" value="ECO:0007669"/>
    <property type="project" value="UniProtKB-KW"/>
</dbReference>
<evidence type="ECO:0000256" key="5">
    <source>
        <dbReference type="ARBA" id="ARBA00012060"/>
    </source>
</evidence>
<dbReference type="EMBL" id="PYAL01000003">
    <property type="protein sequence ID" value="RXN90228.1"/>
    <property type="molecule type" value="Genomic_DNA"/>
</dbReference>
<evidence type="ECO:0000256" key="2">
    <source>
        <dbReference type="ARBA" id="ARBA00004902"/>
    </source>
</evidence>
<dbReference type="OrthoDB" id="9790793at2"/>
<dbReference type="Pfam" id="PF01220">
    <property type="entry name" value="DHquinase_II"/>
    <property type="match status" value="1"/>
</dbReference>
<feature type="binding site" evidence="7">
    <location>
        <position position="131"/>
    </location>
    <ligand>
        <name>substrate</name>
    </ligand>
</feature>
<comment type="subunit">
    <text evidence="4 7">Homododecamer.</text>
</comment>
<comment type="function">
    <text evidence="7">Catalyzes a trans-dehydration via an enolate intermediate.</text>
</comment>
<feature type="active site" description="Proton acceptor" evidence="7 8">
    <location>
        <position position="43"/>
    </location>
</feature>
<dbReference type="SUPFAM" id="SSF52304">
    <property type="entry name" value="Type II 3-dehydroquinate dehydratase"/>
    <property type="match status" value="1"/>
</dbReference>
<evidence type="ECO:0000256" key="7">
    <source>
        <dbReference type="HAMAP-Rule" id="MF_00169"/>
    </source>
</evidence>
<evidence type="ECO:0000256" key="4">
    <source>
        <dbReference type="ARBA" id="ARBA00011193"/>
    </source>
</evidence>
<evidence type="ECO:0000313" key="10">
    <source>
        <dbReference type="Proteomes" id="UP000290849"/>
    </source>
</evidence>
<proteinExistence type="inferred from homology"/>
<feature type="binding site" evidence="7">
    <location>
        <position position="94"/>
    </location>
    <ligand>
        <name>substrate</name>
    </ligand>
</feature>
<feature type="active site" description="Proton donor" evidence="7 8">
    <location>
        <position position="120"/>
    </location>
</feature>
<dbReference type="Proteomes" id="UP000290849">
    <property type="component" value="Unassembled WGS sequence"/>
</dbReference>
<evidence type="ECO:0000313" key="9">
    <source>
        <dbReference type="EMBL" id="RXN90228.1"/>
    </source>
</evidence>
<dbReference type="PANTHER" id="PTHR21272:SF3">
    <property type="entry name" value="CATABOLIC 3-DEHYDROQUINASE"/>
    <property type="match status" value="1"/>
</dbReference>